<dbReference type="EMBL" id="BDSA01000003">
    <property type="protein sequence ID" value="GBE61752.1"/>
    <property type="molecule type" value="Genomic_DNA"/>
</dbReference>
<evidence type="ECO:0000256" key="7">
    <source>
        <dbReference type="RuleBase" id="RU367071"/>
    </source>
</evidence>
<evidence type="ECO:0000256" key="8">
    <source>
        <dbReference type="SAM" id="MobiDB-lite"/>
    </source>
</evidence>
<dbReference type="AlphaFoldDB" id="A0A2H6KFI1"/>
<protein>
    <recommendedName>
        <fullName evidence="7">Pre-mRNA-splicing factor SLU7</fullName>
    </recommendedName>
</protein>
<dbReference type="Pfam" id="PF11708">
    <property type="entry name" value="Slu7"/>
    <property type="match status" value="1"/>
</dbReference>
<keyword evidence="4 7" id="KW-0747">Spliceosome</keyword>
<feature type="domain" description="Pre-mRNA-splicing factor SLU7" evidence="9">
    <location>
        <begin position="135"/>
        <end position="384"/>
    </location>
</feature>
<evidence type="ECO:0000313" key="11">
    <source>
        <dbReference type="Proteomes" id="UP000236319"/>
    </source>
</evidence>
<evidence type="ECO:0000256" key="2">
    <source>
        <dbReference type="ARBA" id="ARBA00007203"/>
    </source>
</evidence>
<dbReference type="PANTHER" id="PTHR12942:SF2">
    <property type="entry name" value="PRE-MRNA-SPLICING FACTOR SLU7"/>
    <property type="match status" value="1"/>
</dbReference>
<sequence>MLGDSKQPRRDVRPNDEAEAAKAAADGDASRADDNREANPHIPRFIAKAPWYMNATPGLQHQRTHEQRRQQLDGPSQKGVTSHVAIKYRKNACENCGAITHDAKSCVERPRKKGAKYTNANICPDEFIVQNTATGYEAVRDRWAGFDPAAHQLLVEAHQAVEEEQERLQMQQLAAKLKSQTDDTNESPRGNEKDEFADSETTFGTTDDRTRTTTRNLRIREDTAKYLINLNVDSAYYDPKSRSLRDDPLIGMENTGQHTFRGDNEIFTSGDAHKLKEMEQFAWEVQQKGSAVKFMAQPTELEFLYKKDSEKRQKEKTVQRQALLERYGGSEFLGSSDAAGGEPPVDPSRDPPPPSERSSDTRVYALSAYKEDVHTLGHTTVWGSYYDRDSKKWGYRCCKSTCRDSPCT</sequence>
<feature type="region of interest" description="Disordered" evidence="8">
    <location>
        <begin position="165"/>
        <end position="212"/>
    </location>
</feature>
<comment type="subunit">
    <text evidence="7">Associated with the spliceosome.</text>
</comment>
<dbReference type="PANTHER" id="PTHR12942">
    <property type="entry name" value="STEP II SPLICING FACTOR SLU7"/>
    <property type="match status" value="1"/>
</dbReference>
<dbReference type="InterPro" id="IPR021715">
    <property type="entry name" value="Slu7_dom"/>
</dbReference>
<dbReference type="GO" id="GO:0005681">
    <property type="term" value="C:spliceosomal complex"/>
    <property type="evidence" value="ECO:0007669"/>
    <property type="project" value="UniProtKB-UniRule"/>
</dbReference>
<feature type="region of interest" description="Disordered" evidence="8">
    <location>
        <begin position="332"/>
        <end position="360"/>
    </location>
</feature>
<comment type="subcellular location">
    <subcellularLocation>
        <location evidence="1 7">Nucleus</location>
    </subcellularLocation>
</comment>
<dbReference type="RefSeq" id="XP_028867995.1">
    <property type="nucleotide sequence ID" value="XM_029012162.1"/>
</dbReference>
<gene>
    <name evidence="10" type="ORF">BOVATA_032450</name>
</gene>
<comment type="function">
    <text evidence="7">Involved in pre-mRNA splicing.</text>
</comment>
<feature type="compositionally biased region" description="Pro residues" evidence="8">
    <location>
        <begin position="344"/>
        <end position="355"/>
    </location>
</feature>
<feature type="region of interest" description="Disordered" evidence="8">
    <location>
        <begin position="1"/>
        <end position="38"/>
    </location>
</feature>
<keyword evidence="6 7" id="KW-0539">Nucleus</keyword>
<dbReference type="InterPro" id="IPR039974">
    <property type="entry name" value="Splicing_factor_SLU7"/>
</dbReference>
<keyword evidence="5 7" id="KW-0508">mRNA splicing</keyword>
<accession>A0A2H6KFI1</accession>
<dbReference type="VEuPathDB" id="PiroplasmaDB:BOVATA_032450"/>
<organism evidence="10 11">
    <name type="scientific">Babesia ovata</name>
    <dbReference type="NCBI Taxonomy" id="189622"/>
    <lineage>
        <taxon>Eukaryota</taxon>
        <taxon>Sar</taxon>
        <taxon>Alveolata</taxon>
        <taxon>Apicomplexa</taxon>
        <taxon>Aconoidasida</taxon>
        <taxon>Piroplasmida</taxon>
        <taxon>Babesiidae</taxon>
        <taxon>Babesia</taxon>
    </lineage>
</organism>
<keyword evidence="11" id="KW-1185">Reference proteome</keyword>
<feature type="compositionally biased region" description="Basic and acidic residues" evidence="8">
    <location>
        <begin position="28"/>
        <end position="38"/>
    </location>
</feature>
<feature type="region of interest" description="Disordered" evidence="8">
    <location>
        <begin position="59"/>
        <end position="81"/>
    </location>
</feature>
<keyword evidence="3 7" id="KW-0507">mRNA processing</keyword>
<evidence type="ECO:0000256" key="6">
    <source>
        <dbReference type="ARBA" id="ARBA00023242"/>
    </source>
</evidence>
<evidence type="ECO:0000313" key="10">
    <source>
        <dbReference type="EMBL" id="GBE61752.1"/>
    </source>
</evidence>
<feature type="compositionally biased region" description="Basic and acidic residues" evidence="8">
    <location>
        <begin position="1"/>
        <end position="20"/>
    </location>
</feature>
<proteinExistence type="inferred from homology"/>
<evidence type="ECO:0000256" key="1">
    <source>
        <dbReference type="ARBA" id="ARBA00004123"/>
    </source>
</evidence>
<evidence type="ECO:0000256" key="3">
    <source>
        <dbReference type="ARBA" id="ARBA00022664"/>
    </source>
</evidence>
<dbReference type="GO" id="GO:0000398">
    <property type="term" value="P:mRNA splicing, via spliceosome"/>
    <property type="evidence" value="ECO:0007669"/>
    <property type="project" value="UniProtKB-UniRule"/>
</dbReference>
<dbReference type="Proteomes" id="UP000236319">
    <property type="component" value="Unassembled WGS sequence"/>
</dbReference>
<dbReference type="GeneID" id="39875522"/>
<dbReference type="GO" id="GO:0030628">
    <property type="term" value="F:pre-mRNA 3'-splice site binding"/>
    <property type="evidence" value="ECO:0007669"/>
    <property type="project" value="UniProtKB-UniRule"/>
</dbReference>
<evidence type="ECO:0000259" key="9">
    <source>
        <dbReference type="Pfam" id="PF11708"/>
    </source>
</evidence>
<reference evidence="10 11" key="1">
    <citation type="journal article" date="2017" name="BMC Genomics">
        <title>Whole-genome assembly of Babesia ovata and comparative genomics between closely related pathogens.</title>
        <authorList>
            <person name="Yamagishi J."/>
            <person name="Asada M."/>
            <person name="Hakimi H."/>
            <person name="Tanaka T.Q."/>
            <person name="Sugimoto C."/>
            <person name="Kawazu S."/>
        </authorList>
    </citation>
    <scope>NUCLEOTIDE SEQUENCE [LARGE SCALE GENOMIC DNA]</scope>
    <source>
        <strain evidence="10 11">Miyake</strain>
    </source>
</reference>
<evidence type="ECO:0000256" key="5">
    <source>
        <dbReference type="ARBA" id="ARBA00023187"/>
    </source>
</evidence>
<dbReference type="OrthoDB" id="249612at2759"/>
<name>A0A2H6KFI1_9APIC</name>
<evidence type="ECO:0000256" key="4">
    <source>
        <dbReference type="ARBA" id="ARBA00022728"/>
    </source>
</evidence>
<comment type="similarity">
    <text evidence="2 7">Belongs to the SLU7 family.</text>
</comment>
<comment type="caution">
    <text evidence="10">The sequence shown here is derived from an EMBL/GenBank/DDBJ whole genome shotgun (WGS) entry which is preliminary data.</text>
</comment>